<evidence type="ECO:0000313" key="3">
    <source>
        <dbReference type="EMBL" id="TSJ42298.1"/>
    </source>
</evidence>
<accession>A0A556MR84</accession>
<protein>
    <recommendedName>
        <fullName evidence="5">LEA type 2 family protein</fullName>
    </recommendedName>
</protein>
<dbReference type="Proteomes" id="UP000316008">
    <property type="component" value="Unassembled WGS sequence"/>
</dbReference>
<organism evidence="3 4">
    <name type="scientific">Fluviicola chungangensis</name>
    <dbReference type="NCBI Taxonomy" id="2597671"/>
    <lineage>
        <taxon>Bacteria</taxon>
        <taxon>Pseudomonadati</taxon>
        <taxon>Bacteroidota</taxon>
        <taxon>Flavobacteriia</taxon>
        <taxon>Flavobacteriales</taxon>
        <taxon>Crocinitomicaceae</taxon>
        <taxon>Fluviicola</taxon>
    </lineage>
</organism>
<dbReference type="SUPFAM" id="SSF117070">
    <property type="entry name" value="LEA14-like"/>
    <property type="match status" value="1"/>
</dbReference>
<keyword evidence="4" id="KW-1185">Reference proteome</keyword>
<name>A0A556MR84_9FLAO</name>
<evidence type="ECO:0000313" key="4">
    <source>
        <dbReference type="Proteomes" id="UP000316008"/>
    </source>
</evidence>
<dbReference type="OrthoDB" id="894379at2"/>
<proteinExistence type="predicted"/>
<dbReference type="AlphaFoldDB" id="A0A556MR84"/>
<comment type="caution">
    <text evidence="3">The sequence shown here is derived from an EMBL/GenBank/DDBJ whole genome shotgun (WGS) entry which is preliminary data.</text>
</comment>
<dbReference type="EMBL" id="VLPL01000005">
    <property type="protein sequence ID" value="TSJ42298.1"/>
    <property type="molecule type" value="Genomic_DNA"/>
</dbReference>
<dbReference type="RefSeq" id="WP_144333253.1">
    <property type="nucleotide sequence ID" value="NZ_VLPL01000005.1"/>
</dbReference>
<keyword evidence="2" id="KW-1133">Transmembrane helix</keyword>
<sequence>MTLKIRLWPVILIVCLGIGGYLIYLLIQKQKMLNLLIPEVTEITLIKANIHQDTAFVEVNTIVVNKAPYPMNIDSIVCDLSLGGTKLISTSQYVGLRQESGDTDSVRFSVNIPISHTRNKILSLQDQDSTGITIEATIVYSGLKVPFIKSKKIEVPVPPKFKVIKTEKKVKLFKKDIQAQLFLGIINEGKNLSLDLHDLQYRITIGNDLASKGKFPMDVSIRPQSSQVLKLPLNLKMKHPLATIFKVIGDKDRVPFHLMLSGYLDAGKMKRIPTVIFASGYMEIVNEQKKKAEKKWEKEKKKEERKEKREERKER</sequence>
<keyword evidence="2" id="KW-0472">Membrane</keyword>
<evidence type="ECO:0000256" key="1">
    <source>
        <dbReference type="SAM" id="MobiDB-lite"/>
    </source>
</evidence>
<feature type="region of interest" description="Disordered" evidence="1">
    <location>
        <begin position="292"/>
        <end position="315"/>
    </location>
</feature>
<feature type="transmembrane region" description="Helical" evidence="2">
    <location>
        <begin position="6"/>
        <end position="27"/>
    </location>
</feature>
<reference evidence="3 4" key="1">
    <citation type="submission" date="2019-07" db="EMBL/GenBank/DDBJ databases">
        <authorList>
            <person name="Huq M.A."/>
        </authorList>
    </citation>
    <scope>NUCLEOTIDE SEQUENCE [LARGE SCALE GENOMIC DNA]</scope>
    <source>
        <strain evidence="3 4">MAH-3</strain>
    </source>
</reference>
<dbReference type="Gene3D" id="2.60.40.1820">
    <property type="match status" value="2"/>
</dbReference>
<keyword evidence="2" id="KW-0812">Transmembrane</keyword>
<gene>
    <name evidence="3" type="ORF">FO442_11055</name>
</gene>
<evidence type="ECO:0000256" key="2">
    <source>
        <dbReference type="SAM" id="Phobius"/>
    </source>
</evidence>
<evidence type="ECO:0008006" key="5">
    <source>
        <dbReference type="Google" id="ProtNLM"/>
    </source>
</evidence>